<feature type="domain" description="HTH arsR-type" evidence="4">
    <location>
        <begin position="15"/>
        <end position="105"/>
    </location>
</feature>
<evidence type="ECO:0000313" key="6">
    <source>
        <dbReference type="Proteomes" id="UP000530928"/>
    </source>
</evidence>
<dbReference type="Gene3D" id="1.10.10.10">
    <property type="entry name" value="Winged helix-like DNA-binding domain superfamily/Winged helix DNA-binding domain"/>
    <property type="match status" value="1"/>
</dbReference>
<dbReference type="SMART" id="SM00418">
    <property type="entry name" value="HTH_ARSR"/>
    <property type="match status" value="1"/>
</dbReference>
<evidence type="ECO:0000256" key="1">
    <source>
        <dbReference type="ARBA" id="ARBA00023015"/>
    </source>
</evidence>
<gene>
    <name evidence="5" type="ORF">HNR30_006197</name>
</gene>
<keyword evidence="2 5" id="KW-0238">DNA-binding</keyword>
<keyword evidence="1" id="KW-0805">Transcription regulation</keyword>
<name>A0A7W0CPC8_9ACTN</name>
<dbReference type="PANTHER" id="PTHR43132:SF2">
    <property type="entry name" value="ARSENICAL RESISTANCE OPERON REPRESSOR ARSR-RELATED"/>
    <property type="match status" value="1"/>
</dbReference>
<evidence type="ECO:0000256" key="2">
    <source>
        <dbReference type="ARBA" id="ARBA00023125"/>
    </source>
</evidence>
<dbReference type="GO" id="GO:0003700">
    <property type="term" value="F:DNA-binding transcription factor activity"/>
    <property type="evidence" value="ECO:0007669"/>
    <property type="project" value="InterPro"/>
</dbReference>
<evidence type="ECO:0000259" key="4">
    <source>
        <dbReference type="SMART" id="SM00418"/>
    </source>
</evidence>
<reference evidence="5 6" key="1">
    <citation type="submission" date="2020-07" db="EMBL/GenBank/DDBJ databases">
        <title>Genomic Encyclopedia of Type Strains, Phase IV (KMG-IV): sequencing the most valuable type-strain genomes for metagenomic binning, comparative biology and taxonomic classification.</title>
        <authorList>
            <person name="Goeker M."/>
        </authorList>
    </citation>
    <scope>NUCLEOTIDE SEQUENCE [LARGE SCALE GENOMIC DNA]</scope>
    <source>
        <strain evidence="5 6">DSM 45533</strain>
    </source>
</reference>
<dbReference type="Proteomes" id="UP000530928">
    <property type="component" value="Unassembled WGS sequence"/>
</dbReference>
<sequence>MDEELEIADAVQYHAFGHPLRQRILFALGQDPATISQLASTLDCQKGSVAHHLKVLREAGLVRPGQTRRVRGGTEQYFERAARRFHFTGPAATGQIVNTLQVLADGVAASPSDPFVVMRHVRLSAAQLERLTEAIKEVVALEETEPSAPRHAIVVGVYELPSAG</sequence>
<dbReference type="InterPro" id="IPR001845">
    <property type="entry name" value="HTH_ArsR_DNA-bd_dom"/>
</dbReference>
<dbReference type="EMBL" id="JACDUR010000006">
    <property type="protein sequence ID" value="MBA2894825.1"/>
    <property type="molecule type" value="Genomic_DNA"/>
</dbReference>
<evidence type="ECO:0000313" key="5">
    <source>
        <dbReference type="EMBL" id="MBA2894825.1"/>
    </source>
</evidence>
<proteinExistence type="predicted"/>
<organism evidence="5 6">
    <name type="scientific">Nonomuraea soli</name>
    <dbReference type="NCBI Taxonomy" id="1032476"/>
    <lineage>
        <taxon>Bacteria</taxon>
        <taxon>Bacillati</taxon>
        <taxon>Actinomycetota</taxon>
        <taxon>Actinomycetes</taxon>
        <taxon>Streptosporangiales</taxon>
        <taxon>Streptosporangiaceae</taxon>
        <taxon>Nonomuraea</taxon>
    </lineage>
</organism>
<dbReference type="Pfam" id="PF12840">
    <property type="entry name" value="HTH_20"/>
    <property type="match status" value="1"/>
</dbReference>
<keyword evidence="6" id="KW-1185">Reference proteome</keyword>
<dbReference type="InterPro" id="IPR011991">
    <property type="entry name" value="ArsR-like_HTH"/>
</dbReference>
<dbReference type="SUPFAM" id="SSF46785">
    <property type="entry name" value="Winged helix' DNA-binding domain"/>
    <property type="match status" value="1"/>
</dbReference>
<dbReference type="InterPro" id="IPR051011">
    <property type="entry name" value="Metal_resp_trans_reg"/>
</dbReference>
<dbReference type="RefSeq" id="WP_181613546.1">
    <property type="nucleotide sequence ID" value="NZ_BAABAM010000004.1"/>
</dbReference>
<dbReference type="InterPro" id="IPR036388">
    <property type="entry name" value="WH-like_DNA-bd_sf"/>
</dbReference>
<dbReference type="CDD" id="cd00090">
    <property type="entry name" value="HTH_ARSR"/>
    <property type="match status" value="1"/>
</dbReference>
<protein>
    <submittedName>
        <fullName evidence="5">DNA-binding transcriptional ArsR family regulator</fullName>
    </submittedName>
</protein>
<keyword evidence="3" id="KW-0804">Transcription</keyword>
<evidence type="ECO:0000256" key="3">
    <source>
        <dbReference type="ARBA" id="ARBA00023163"/>
    </source>
</evidence>
<dbReference type="InterPro" id="IPR036390">
    <property type="entry name" value="WH_DNA-bd_sf"/>
</dbReference>
<dbReference type="PANTHER" id="PTHR43132">
    <property type="entry name" value="ARSENICAL RESISTANCE OPERON REPRESSOR ARSR-RELATED"/>
    <property type="match status" value="1"/>
</dbReference>
<comment type="caution">
    <text evidence="5">The sequence shown here is derived from an EMBL/GenBank/DDBJ whole genome shotgun (WGS) entry which is preliminary data.</text>
</comment>
<accession>A0A7W0CPC8</accession>
<dbReference type="AlphaFoldDB" id="A0A7W0CPC8"/>
<dbReference type="GO" id="GO:0003677">
    <property type="term" value="F:DNA binding"/>
    <property type="evidence" value="ECO:0007669"/>
    <property type="project" value="UniProtKB-KW"/>
</dbReference>